<keyword evidence="15" id="KW-1185">Reference proteome</keyword>
<feature type="binding site" evidence="12">
    <location>
        <position position="599"/>
    </location>
    <ligand>
        <name>Mg(2+)</name>
        <dbReference type="ChEBI" id="CHEBI:18420"/>
        <label>1</label>
    </ligand>
</feature>
<feature type="active site" description="For RuvC-like nuclease domain" evidence="12">
    <location>
        <position position="9"/>
    </location>
</feature>
<feature type="binding site" evidence="12">
    <location>
        <position position="9"/>
    </location>
    <ligand>
        <name>Mg(2+)</name>
        <dbReference type="ChEBI" id="CHEBI:18420"/>
        <label>2</label>
    </ligand>
</feature>
<dbReference type="InterPro" id="IPR003615">
    <property type="entry name" value="HNH_nuc"/>
</dbReference>
<evidence type="ECO:0000256" key="5">
    <source>
        <dbReference type="ARBA" id="ARBA00022801"/>
    </source>
</evidence>
<dbReference type="Pfam" id="PF13395">
    <property type="entry name" value="HNH_4"/>
    <property type="match status" value="1"/>
</dbReference>
<keyword evidence="3 12" id="KW-0479">Metal-binding</keyword>
<keyword evidence="5 12" id="KW-0378">Hydrolase</keyword>
<proteinExistence type="inferred from homology"/>
<dbReference type="GO" id="GO:0003677">
    <property type="term" value="F:DNA binding"/>
    <property type="evidence" value="ECO:0007669"/>
    <property type="project" value="UniProtKB-UniRule"/>
</dbReference>
<feature type="binding site" evidence="12">
    <location>
        <position position="9"/>
    </location>
    <ligand>
        <name>Mg(2+)</name>
        <dbReference type="ChEBI" id="CHEBI:18420"/>
        <label>1</label>
    </ligand>
</feature>
<dbReference type="InterPro" id="IPR028629">
    <property type="entry name" value="Cas9"/>
</dbReference>
<dbReference type="InterPro" id="IPR033114">
    <property type="entry name" value="HNH_CAS9"/>
</dbReference>
<feature type="active site" description="Proton acceptor for HNH nuclease domain" evidence="12">
    <location>
        <position position="678"/>
    </location>
</feature>
<dbReference type="EC" id="3.1.-.-" evidence="12"/>
<evidence type="ECO:0000256" key="2">
    <source>
        <dbReference type="ARBA" id="ARBA00022722"/>
    </source>
</evidence>
<dbReference type="GO" id="GO:0003723">
    <property type="term" value="F:RNA binding"/>
    <property type="evidence" value="ECO:0007669"/>
    <property type="project" value="UniProtKB-UniRule"/>
</dbReference>
<sequence>MKKHILGLDLGISSVGWAVTTFDDEGGYEPWIDDFGVRLFEVPENPKSKVSLATERRMLRSSRRLNRRKKARIKLIKKTFEEYGIISVEEINNGVFDFKNSKLKPTNKVDYDENLFFNPYVLRNRALTQPLSKEQLVIVVTHIAKNRGFANLFDVNKGEDVSTLTDQSKVKEDDSYTNSIFEARKMIGYDLKTKKCQKTIAEAIIANEFGNTRVKNNDNLLDVRNNVKDKKSGEGTKSGDFKFLFPREAYQYELEMILNQQAKYFPEITSEFIKKIIETAFRQRDFEDGFGPKGYTRDQIKKKIQDQLAIMKAKNVKDRNFLALRDSLKAYKLYKPFTELTGKCTFYPDESRYVKSSIIFEIYQMAVEVSKFSSLLETEEKICEFHNKLFEKALKDDKFITGSSKAIDKILIEDFKVEKEEVKNSKAIENAKKTTLFEFTKRFIKVFGMEILKKIDSTTLDKNFIDDLGILLNQNITPKRREEKIRDWAKNNNLEIDNEQVNELLFLPAKVTTTSGLSKKAMLEVIEKFLEGKIAGVYQDEMKANAVEQTLAKPGRFLEPIKDPDLVRNPVVFRAINEARKVIKALFNRYGDFHKINVETSRELGKSAEVRKELNTRNLENRLNNMGISKILEDNGLRANHTNILKYKLWKSQDEKCMYSLETILLEQFDTYELEIDHILPISKFPDDSIENKVLVFNSENQKKKNRTPLEYLNADNPGVVSNFKKNCLNLYRKNKINWNKYENLMVESVMKIETDFAKRNLVDNSYIARYFANWLKQQLTFKYANEGKEYKSNVLMIKGIVTSRFRRKWLFNSPWGLDTKVRDITPYHHAVDAIVLAQFKNQGSIDFASDLLILGDEFRSWNKKIITDEQWNERKTAVFSKWRKENGYIWYHEIPNALERLENYINSGCKQTGMYALVKNLKEVIELRMPVELTIESIEETEKLDEKQIKRKIKETKRYEIFNGLTEFKRKVKTKVPKFVKVKDPKEYLKTLDDANIQGFKHYPFVSYKINKKLKGAVTDSQLIKGKNVAIDKKTGKFNSEKYFTSKNGDIWESTIYYGLKLNKLEQKAKPQWVKKVDIFKDKSILSLKGGEVLLVKNTTFSYINKHSEIEYKVLRGKKGDTSYVHKINTTFISDENKNKEIFKEQNFRATTSQLSNQISILNISILGYSLID</sequence>
<evidence type="ECO:0000313" key="14">
    <source>
        <dbReference type="EMBL" id="ATX71164.1"/>
    </source>
</evidence>
<protein>
    <recommendedName>
        <fullName evidence="12">CRISPR-associated endonuclease Cas9</fullName>
        <ecNumber evidence="12">3.1.-.-</ecNumber>
    </recommendedName>
</protein>
<keyword evidence="10" id="KW-0464">Manganese</keyword>
<keyword evidence="6 12" id="KW-0460">Magnesium</keyword>
<evidence type="ECO:0000256" key="12">
    <source>
        <dbReference type="HAMAP-Rule" id="MF_01480"/>
    </source>
</evidence>
<comment type="similarity">
    <text evidence="12">Belongs to the CRISPR-associated Cas9 family.</text>
</comment>
<evidence type="ECO:0000256" key="1">
    <source>
        <dbReference type="ARBA" id="ARBA00001946"/>
    </source>
</evidence>
<feature type="binding site" evidence="12">
    <location>
        <position position="830"/>
    </location>
    <ligand>
        <name>Mg(2+)</name>
        <dbReference type="ChEBI" id="CHEBI:18420"/>
        <label>2</label>
    </ligand>
</feature>
<dbReference type="RefSeq" id="WP_157795148.1">
    <property type="nucleotide sequence ID" value="NZ_CP024870.1"/>
</dbReference>
<dbReference type="PROSITE" id="PS51749">
    <property type="entry name" value="HNH_CAS9"/>
    <property type="match status" value="1"/>
</dbReference>
<comment type="domain">
    <text evidence="12">Has 2 endonuclease domains. The discontinuous RuvC-like domain cleaves the target DNA noncomplementary to crRNA while the HNH nuclease domain cleaves the target DNA complementary to crRNA.</text>
</comment>
<dbReference type="GO" id="GO:0016787">
    <property type="term" value="F:hydrolase activity"/>
    <property type="evidence" value="ECO:0007669"/>
    <property type="project" value="UniProtKB-KW"/>
</dbReference>
<keyword evidence="4 12" id="KW-0255">Endonuclease</keyword>
<keyword evidence="8 12" id="KW-0051">Antiviral defense</keyword>
<evidence type="ECO:0000256" key="7">
    <source>
        <dbReference type="ARBA" id="ARBA00022884"/>
    </source>
</evidence>
<evidence type="ECO:0000313" key="15">
    <source>
        <dbReference type="Proteomes" id="UP000231179"/>
    </source>
</evidence>
<comment type="function">
    <text evidence="12">CRISPR (clustered regularly interspaced short palindromic repeat) is an adaptive immune system that provides protection against mobile genetic elements (viruses, transposable elements and conjugative plasmids). CRISPR clusters contain spacers, sequences complementary to antecedent mobile elements, and target invading nucleic acids. CRISPR clusters are transcribed and processed into CRISPR RNA (crRNA). In type II CRISPR systems correct processing of pre-crRNA requires a trans-encoded small RNA (tracrRNA), endogenous ribonuclease 3 (rnc) and this protein. The tracrRNA serves as a guide for ribonuclease 3-aided processing of pre-crRNA. Subsequently Cas9/crRNA/tracrRNA endonucleolytically cleaves linear or circular dsDNA target complementary to the spacer; Cas9 is inactive in the absence of the 2 guide RNAs (gRNA). Cas9 recognizes the protospacer adjacent motif (PAM) in the CRISPR repeat sequences to help distinguish self versus nonself, as targets within the bacterial CRISPR locus do not have PAMs. PAM recognition is also required for catalytic activity.</text>
</comment>
<dbReference type="AlphaFoldDB" id="A0A2K8KN85"/>
<evidence type="ECO:0000256" key="10">
    <source>
        <dbReference type="ARBA" id="ARBA00023211"/>
    </source>
</evidence>
<evidence type="ECO:0000256" key="6">
    <source>
        <dbReference type="ARBA" id="ARBA00022842"/>
    </source>
</evidence>
<dbReference type="EMBL" id="CP024870">
    <property type="protein sequence ID" value="ATX71164.1"/>
    <property type="molecule type" value="Genomic_DNA"/>
</dbReference>
<keyword evidence="7 12" id="KW-0694">RNA-binding</keyword>
<evidence type="ECO:0000256" key="4">
    <source>
        <dbReference type="ARBA" id="ARBA00022759"/>
    </source>
</evidence>
<dbReference type="Proteomes" id="UP000231179">
    <property type="component" value="Chromosome"/>
</dbReference>
<evidence type="ECO:0000256" key="9">
    <source>
        <dbReference type="ARBA" id="ARBA00023125"/>
    </source>
</evidence>
<comment type="cofactor">
    <cofactor evidence="1 12">
        <name>Mg(2+)</name>
        <dbReference type="ChEBI" id="CHEBI:18420"/>
    </cofactor>
</comment>
<organism evidence="14 15">
    <name type="scientific">Spiroplasma clarkii</name>
    <dbReference type="NCBI Taxonomy" id="2139"/>
    <lineage>
        <taxon>Bacteria</taxon>
        <taxon>Bacillati</taxon>
        <taxon>Mycoplasmatota</taxon>
        <taxon>Mollicutes</taxon>
        <taxon>Entomoplasmatales</taxon>
        <taxon>Spiroplasmataceae</taxon>
        <taxon>Spiroplasma</taxon>
    </lineage>
</organism>
<dbReference type="GO" id="GO:0046872">
    <property type="term" value="F:metal ion binding"/>
    <property type="evidence" value="ECO:0007669"/>
    <property type="project" value="UniProtKB-UniRule"/>
</dbReference>
<dbReference type="GO" id="GO:0004519">
    <property type="term" value="F:endonuclease activity"/>
    <property type="evidence" value="ECO:0007669"/>
    <property type="project" value="UniProtKB-UniRule"/>
</dbReference>
<feature type="binding site" evidence="12">
    <location>
        <position position="603"/>
    </location>
    <ligand>
        <name>Mg(2+)</name>
        <dbReference type="ChEBI" id="CHEBI:18420"/>
        <label>2</label>
    </ligand>
</feature>
<feature type="binding site" evidence="12">
    <location>
        <position position="603"/>
    </location>
    <ligand>
        <name>Mg(2+)</name>
        <dbReference type="ChEBI" id="CHEBI:18420"/>
        <label>1</label>
    </ligand>
</feature>
<gene>
    <name evidence="12 14" type="primary">cas9</name>
    <name evidence="14" type="ORF">SCLAR_v1c08560</name>
</gene>
<comment type="subunit">
    <text evidence="11 12">Monomer. Binds crRNA and tracrRNA.</text>
</comment>
<dbReference type="GO" id="GO:0051607">
    <property type="term" value="P:defense response to virus"/>
    <property type="evidence" value="ECO:0007669"/>
    <property type="project" value="UniProtKB-UniRule"/>
</dbReference>
<dbReference type="GO" id="GO:0043571">
    <property type="term" value="P:maintenance of CRISPR repeat elements"/>
    <property type="evidence" value="ECO:0007669"/>
    <property type="project" value="UniProtKB-UniRule"/>
</dbReference>
<name>A0A2K8KN85_9MOLU</name>
<dbReference type="Gene3D" id="3.30.420.10">
    <property type="entry name" value="Ribonuclease H-like superfamily/Ribonuclease H"/>
    <property type="match status" value="3"/>
</dbReference>
<feature type="domain" description="HNH Cas9-type" evidence="13">
    <location>
        <begin position="597"/>
        <end position="762"/>
    </location>
</feature>
<accession>A0A2K8KN85</accession>
<evidence type="ECO:0000256" key="3">
    <source>
        <dbReference type="ARBA" id="ARBA00022723"/>
    </source>
</evidence>
<dbReference type="InterPro" id="IPR041383">
    <property type="entry name" value="RuvC_III"/>
</dbReference>
<dbReference type="Pfam" id="PF18541">
    <property type="entry name" value="RuvC_III"/>
    <property type="match status" value="1"/>
</dbReference>
<evidence type="ECO:0000256" key="8">
    <source>
        <dbReference type="ARBA" id="ARBA00023118"/>
    </source>
</evidence>
<dbReference type="HAMAP" id="MF_01480">
    <property type="entry name" value="Cas9"/>
    <property type="match status" value="1"/>
</dbReference>
<evidence type="ECO:0000259" key="13">
    <source>
        <dbReference type="PROSITE" id="PS51749"/>
    </source>
</evidence>
<dbReference type="NCBIfam" id="TIGR01865">
    <property type="entry name" value="cas_Csn1"/>
    <property type="match status" value="1"/>
</dbReference>
<dbReference type="InterPro" id="IPR036397">
    <property type="entry name" value="RNaseH_sf"/>
</dbReference>
<keyword evidence="2 12" id="KW-0540">Nuclease</keyword>
<reference evidence="14 15" key="1">
    <citation type="submission" date="2017-11" db="EMBL/GenBank/DDBJ databases">
        <title>Complete genome sequence of Spiroplasma clarkii CN-5 (DSM 19994).</title>
        <authorList>
            <person name="Tsai Y.-M."/>
            <person name="Chang A."/>
            <person name="Lo W.-S."/>
            <person name="Kuo C.-H."/>
        </authorList>
    </citation>
    <scope>NUCLEOTIDE SEQUENCE [LARGE SCALE GENOMIC DNA]</scope>
    <source>
        <strain evidence="14 15">CN-5</strain>
    </source>
</reference>
<evidence type="ECO:0000256" key="11">
    <source>
        <dbReference type="ARBA" id="ARBA00046380"/>
    </source>
</evidence>
<keyword evidence="9 12" id="KW-0238">DNA-binding</keyword>